<gene>
    <name evidence="2" type="ORF">DMO24_00305</name>
    <name evidence="1" type="ORF">FHX36_000656</name>
</gene>
<dbReference type="RefSeq" id="WP_110550273.1">
    <property type="nucleotide sequence ID" value="NZ_JACIBU010000001.1"/>
</dbReference>
<dbReference type="OrthoDB" id="5181882at2"/>
<reference evidence="1 4" key="2">
    <citation type="submission" date="2020-08" db="EMBL/GenBank/DDBJ databases">
        <title>Sequencing the genomes of 1000 actinobacteria strains.</title>
        <authorList>
            <person name="Klenk H.-P."/>
        </authorList>
    </citation>
    <scope>NUCLEOTIDE SEQUENCE [LARGE SCALE GENOMIC DNA]</scope>
    <source>
        <strain evidence="1 4">DSM 16678</strain>
    </source>
</reference>
<reference evidence="2 3" key="1">
    <citation type="submission" date="2018-06" db="EMBL/GenBank/DDBJ databases">
        <title>Draft genome sequence of Modestobacter versicolor CP153-2.</title>
        <authorList>
            <person name="Gundlapally S.R."/>
        </authorList>
    </citation>
    <scope>NUCLEOTIDE SEQUENCE [LARGE SCALE GENOMIC DNA]</scope>
    <source>
        <strain evidence="2 3">CP153-2</strain>
    </source>
</reference>
<sequence>MEHPSDAVVRRLHPLLVEVRDALVRGLAVSRAIHAEHDWQPGADRHLDHQLVRREAMERLRPYAEHHDHPFGTQLELLEPANENLGLPMSGLILRTPTEVLRVWHSDDGELPAAETQGLRDFYAQAPTAQLRLQLALDTVPGDPGRREHLALLWADSRTPGRDPELVRFDLVRPRGSSGRRVDVDWHVGLLDRLRSSAA</sequence>
<dbReference type="AlphaFoldDB" id="A0A323VHG8"/>
<protein>
    <submittedName>
        <fullName evidence="2">Uncharacterized protein</fullName>
    </submittedName>
</protein>
<dbReference type="Proteomes" id="UP000580718">
    <property type="component" value="Unassembled WGS sequence"/>
</dbReference>
<comment type="caution">
    <text evidence="2">The sequence shown here is derived from an EMBL/GenBank/DDBJ whole genome shotgun (WGS) entry which is preliminary data.</text>
</comment>
<dbReference type="Proteomes" id="UP000247602">
    <property type="component" value="Unassembled WGS sequence"/>
</dbReference>
<accession>A0A323VHG8</accession>
<dbReference type="EMBL" id="JACIBU010000001">
    <property type="protein sequence ID" value="MBB3674921.1"/>
    <property type="molecule type" value="Genomic_DNA"/>
</dbReference>
<evidence type="ECO:0000313" key="4">
    <source>
        <dbReference type="Proteomes" id="UP000580718"/>
    </source>
</evidence>
<proteinExistence type="predicted"/>
<name>A0A323VHG8_9ACTN</name>
<evidence type="ECO:0000313" key="1">
    <source>
        <dbReference type="EMBL" id="MBB3674921.1"/>
    </source>
</evidence>
<organism evidence="2 3">
    <name type="scientific">Modestobacter versicolor</name>
    <dbReference type="NCBI Taxonomy" id="429133"/>
    <lineage>
        <taxon>Bacteria</taxon>
        <taxon>Bacillati</taxon>
        <taxon>Actinomycetota</taxon>
        <taxon>Actinomycetes</taxon>
        <taxon>Geodermatophilales</taxon>
        <taxon>Geodermatophilaceae</taxon>
        <taxon>Modestobacter</taxon>
    </lineage>
</organism>
<evidence type="ECO:0000313" key="2">
    <source>
        <dbReference type="EMBL" id="PZA23330.1"/>
    </source>
</evidence>
<keyword evidence="3" id="KW-1185">Reference proteome</keyword>
<evidence type="ECO:0000313" key="3">
    <source>
        <dbReference type="Proteomes" id="UP000247602"/>
    </source>
</evidence>
<dbReference type="EMBL" id="QKNV01000003">
    <property type="protein sequence ID" value="PZA23330.1"/>
    <property type="molecule type" value="Genomic_DNA"/>
</dbReference>